<dbReference type="Proteomes" id="UP001211513">
    <property type="component" value="Chromosome"/>
</dbReference>
<organism evidence="1 2">
    <name type="scientific">Xylella fastidiosa subsp. fastidiosa</name>
    <dbReference type="NCBI Taxonomy" id="644356"/>
    <lineage>
        <taxon>Bacteria</taxon>
        <taxon>Pseudomonadati</taxon>
        <taxon>Pseudomonadota</taxon>
        <taxon>Gammaproteobacteria</taxon>
        <taxon>Lysobacterales</taxon>
        <taxon>Lysobacteraceae</taxon>
        <taxon>Xylella</taxon>
    </lineage>
</organism>
<name>A0AAJ5R446_XYLFS</name>
<dbReference type="AlphaFoldDB" id="A0AAJ5R446"/>
<gene>
    <name evidence="1" type="ORF">OK117_05660</name>
</gene>
<accession>A0AAJ5R446</accession>
<evidence type="ECO:0000313" key="1">
    <source>
        <dbReference type="EMBL" id="WCF29342.1"/>
    </source>
</evidence>
<evidence type="ECO:0000313" key="2">
    <source>
        <dbReference type="Proteomes" id="UP001211513"/>
    </source>
</evidence>
<reference evidence="1" key="1">
    <citation type="journal article" date="2022" name="Phytopathology">
        <title>Complete circularized genome resources of seven strains of Xylella fastidiosa subsp. fastidiosa using hybrid assembly reveals unknown plasmids.</title>
        <authorList>
            <person name="Velasco-Amo M.D.P."/>
            <person name="Arias-Giraldo L.F.F."/>
            <person name="Ecija M.R."/>
            <person name="De La Fuente L."/>
            <person name="Marco-Noales E."/>
            <person name="Moralejo E."/>
            <person name="Navas-Cort J.A."/>
            <person name="Landa B.B."/>
        </authorList>
    </citation>
    <scope>NUCLEOTIDE SEQUENCE</scope>
    <source>
        <strain evidence="1">CFBP8073</strain>
    </source>
</reference>
<reference evidence="1" key="2">
    <citation type="submission" date="2022-10" db="EMBL/GenBank/DDBJ databases">
        <authorList>
            <person name="Landa B."/>
            <person name="Arias-Giraldo L.F."/>
            <person name="Roman-Ecija M."/>
            <person name="Velasco-Amo M.P."/>
            <person name="De La Fuente L."/>
            <person name="Marco-Noales E."/>
            <person name="Moralejo E."/>
        </authorList>
    </citation>
    <scope>NUCLEOTIDE SEQUENCE</scope>
    <source>
        <strain evidence="1">CFBP8073</strain>
    </source>
</reference>
<dbReference type="RefSeq" id="WP_272143191.1">
    <property type="nucleotide sequence ID" value="NZ_CP109886.1"/>
</dbReference>
<sequence length="52" mass="5497">MLTTSIALAPAARPLAETAAPLADIASLACTEGLEKIIPNDPNEKKVPKRRE</sequence>
<protein>
    <submittedName>
        <fullName evidence="1">Uncharacterized protein</fullName>
    </submittedName>
</protein>
<dbReference type="EMBL" id="CP109886">
    <property type="protein sequence ID" value="WCF29342.1"/>
    <property type="molecule type" value="Genomic_DNA"/>
</dbReference>
<proteinExistence type="predicted"/>